<dbReference type="EMBL" id="JBEFKJ010000031">
    <property type="protein sequence ID" value="KAL2038664.1"/>
    <property type="molecule type" value="Genomic_DNA"/>
</dbReference>
<protein>
    <submittedName>
        <fullName evidence="4">Uncharacterized protein</fullName>
    </submittedName>
</protein>
<dbReference type="PANTHER" id="PTHR24320:SF236">
    <property type="entry name" value="SHORT-CHAIN DEHYDROGENASE-RELATED"/>
    <property type="match status" value="1"/>
</dbReference>
<evidence type="ECO:0000313" key="5">
    <source>
        <dbReference type="Proteomes" id="UP001590950"/>
    </source>
</evidence>
<dbReference type="PANTHER" id="PTHR24320">
    <property type="entry name" value="RETINOL DEHYDROGENASE"/>
    <property type="match status" value="1"/>
</dbReference>
<keyword evidence="2" id="KW-0521">NADP</keyword>
<dbReference type="SUPFAM" id="SSF51735">
    <property type="entry name" value="NAD(P)-binding Rossmann-fold domains"/>
    <property type="match status" value="1"/>
</dbReference>
<evidence type="ECO:0000256" key="3">
    <source>
        <dbReference type="ARBA" id="ARBA00023002"/>
    </source>
</evidence>
<reference evidence="4 5" key="1">
    <citation type="submission" date="2024-09" db="EMBL/GenBank/DDBJ databases">
        <title>Rethinking Asexuality: The Enigmatic Case of Functional Sexual Genes in Lepraria (Stereocaulaceae).</title>
        <authorList>
            <person name="Doellman M."/>
            <person name="Sun Y."/>
            <person name="Barcenas-Pena A."/>
            <person name="Lumbsch H.T."/>
            <person name="Grewe F."/>
        </authorList>
    </citation>
    <scope>NUCLEOTIDE SEQUENCE [LARGE SCALE GENOMIC DNA]</scope>
    <source>
        <strain evidence="4 5">Mercado 3170</strain>
    </source>
</reference>
<dbReference type="InterPro" id="IPR002347">
    <property type="entry name" value="SDR_fam"/>
</dbReference>
<comment type="caution">
    <text evidence="4">The sequence shown here is derived from an EMBL/GenBank/DDBJ whole genome shotgun (WGS) entry which is preliminary data.</text>
</comment>
<keyword evidence="3" id="KW-0560">Oxidoreductase</keyword>
<name>A0ABR3ZZK1_9LECA</name>
<dbReference type="Proteomes" id="UP001590950">
    <property type="component" value="Unassembled WGS sequence"/>
</dbReference>
<evidence type="ECO:0000256" key="2">
    <source>
        <dbReference type="ARBA" id="ARBA00022857"/>
    </source>
</evidence>
<comment type="similarity">
    <text evidence="1">Belongs to the short-chain dehydrogenases/reductases (SDR) family.</text>
</comment>
<dbReference type="Pfam" id="PF00106">
    <property type="entry name" value="adh_short"/>
    <property type="match status" value="1"/>
</dbReference>
<organism evidence="4 5">
    <name type="scientific">Stereocaulon virgatum</name>
    <dbReference type="NCBI Taxonomy" id="373712"/>
    <lineage>
        <taxon>Eukaryota</taxon>
        <taxon>Fungi</taxon>
        <taxon>Dikarya</taxon>
        <taxon>Ascomycota</taxon>
        <taxon>Pezizomycotina</taxon>
        <taxon>Lecanoromycetes</taxon>
        <taxon>OSLEUM clade</taxon>
        <taxon>Lecanoromycetidae</taxon>
        <taxon>Lecanorales</taxon>
        <taxon>Lecanorineae</taxon>
        <taxon>Stereocaulaceae</taxon>
        <taxon>Stereocaulon</taxon>
    </lineage>
</organism>
<sequence>MSGQMGQMFPPSAKFTEKELPDQAGKVFLVTGGASGLGLELVKMLYTHNAKVYIAARSEQKASKAIASVESSAPKSKGELNFHYLDLNDLTLVKQSAKLFLSKEKRLDVLWNNAGVMTPPQGSKTKQNYEAQLGINCLGPFLFTQILTPLLVETAKSAPRDSVRVVWLSSSAAETTAPKGGVVLTNLDYKKDESAWYKYGVSKAGNIFYSNEFAKRHKADGILSVSLNPGFLKTDLQRHVSGIQAILLNMILRPPIYGAYTELFAGLSPEITLERTGAWIIPWGRFGTLRKDIEASGKAKSEGGNGRGREFWEWSERQVQAYM</sequence>
<dbReference type="InterPro" id="IPR036291">
    <property type="entry name" value="NAD(P)-bd_dom_sf"/>
</dbReference>
<keyword evidence="5" id="KW-1185">Reference proteome</keyword>
<gene>
    <name evidence="4" type="ORF">N7G274_008712</name>
</gene>
<evidence type="ECO:0000313" key="4">
    <source>
        <dbReference type="EMBL" id="KAL2038664.1"/>
    </source>
</evidence>
<evidence type="ECO:0000256" key="1">
    <source>
        <dbReference type="ARBA" id="ARBA00006484"/>
    </source>
</evidence>
<dbReference type="Gene3D" id="3.40.50.720">
    <property type="entry name" value="NAD(P)-binding Rossmann-like Domain"/>
    <property type="match status" value="1"/>
</dbReference>
<proteinExistence type="inferred from homology"/>
<accession>A0ABR3ZZK1</accession>
<dbReference type="PRINTS" id="PR00081">
    <property type="entry name" value="GDHRDH"/>
</dbReference>